<reference evidence="2 3" key="1">
    <citation type="submission" date="2013-02" db="EMBL/GenBank/DDBJ databases">
        <title>The Genome Annotation of Plasmodium falciparum NF135/5.C10.</title>
        <authorList>
            <consortium name="The Broad Institute Genome Sequencing Platform"/>
            <consortium name="The Broad Institute Genome Sequencing Center for Infectious Disease"/>
            <person name="Neafsey D."/>
            <person name="Hoffman S."/>
            <person name="Volkman S."/>
            <person name="Rosenthal P."/>
            <person name="Walker B."/>
            <person name="Young S.K."/>
            <person name="Zeng Q."/>
            <person name="Gargeya S."/>
            <person name="Fitzgerald M."/>
            <person name="Haas B."/>
            <person name="Abouelleil A."/>
            <person name="Allen A.W."/>
            <person name="Alvarado L."/>
            <person name="Arachchi H.M."/>
            <person name="Berlin A.M."/>
            <person name="Chapman S.B."/>
            <person name="Gainer-Dewar J."/>
            <person name="Goldberg J."/>
            <person name="Griggs A."/>
            <person name="Gujja S."/>
            <person name="Hansen M."/>
            <person name="Howarth C."/>
            <person name="Imamovic A."/>
            <person name="Ireland A."/>
            <person name="Larimer J."/>
            <person name="McCowan C."/>
            <person name="Murphy C."/>
            <person name="Pearson M."/>
            <person name="Poon T.W."/>
            <person name="Priest M."/>
            <person name="Roberts A."/>
            <person name="Saif S."/>
            <person name="Shea T."/>
            <person name="Sisk P."/>
            <person name="Sykes S."/>
            <person name="Wortman J."/>
            <person name="Nusbaum C."/>
            <person name="Birren B."/>
        </authorList>
    </citation>
    <scope>NUCLEOTIDE SEQUENCE [LARGE SCALE GENOMIC DNA]</scope>
    <source>
        <strain evidence="2 3">NF135/5.C10</strain>
    </source>
</reference>
<dbReference type="EMBL" id="KI926065">
    <property type="protein sequence ID" value="ETW40741.1"/>
    <property type="molecule type" value="Genomic_DNA"/>
</dbReference>
<dbReference type="AlphaFoldDB" id="W4IAN2"/>
<feature type="transmembrane region" description="Helical" evidence="1">
    <location>
        <begin position="47"/>
        <end position="64"/>
    </location>
</feature>
<protein>
    <submittedName>
        <fullName evidence="2">Uncharacterized protein</fullName>
    </submittedName>
</protein>
<dbReference type="Proteomes" id="UP000019114">
    <property type="component" value="Unassembled WGS sequence"/>
</dbReference>
<name>W4IAN2_PLAFA</name>
<feature type="transmembrane region" description="Helical" evidence="1">
    <location>
        <begin position="24"/>
        <end position="41"/>
    </location>
</feature>
<evidence type="ECO:0000256" key="1">
    <source>
        <dbReference type="SAM" id="Phobius"/>
    </source>
</evidence>
<evidence type="ECO:0000313" key="2">
    <source>
        <dbReference type="EMBL" id="ETW40741.1"/>
    </source>
</evidence>
<gene>
    <name evidence="2" type="ORF">PFNF135_05044</name>
</gene>
<keyword evidence="1" id="KW-1133">Transmembrane helix</keyword>
<sequence length="81" mass="10393">MYYISYFVYNFQSFCFYHFFKNNFYYFPVLFFLCVYSYNITWNNKSLYGYIYILSFYYMVKFEYNFLIISRNNKEILIIMH</sequence>
<keyword evidence="1" id="KW-0812">Transmembrane</keyword>
<organism evidence="2 3">
    <name type="scientific">Plasmodium falciparum NF135/5.C10</name>
    <dbReference type="NCBI Taxonomy" id="1036726"/>
    <lineage>
        <taxon>Eukaryota</taxon>
        <taxon>Sar</taxon>
        <taxon>Alveolata</taxon>
        <taxon>Apicomplexa</taxon>
        <taxon>Aconoidasida</taxon>
        <taxon>Haemosporida</taxon>
        <taxon>Plasmodiidae</taxon>
        <taxon>Plasmodium</taxon>
        <taxon>Plasmodium (Laverania)</taxon>
    </lineage>
</organism>
<proteinExistence type="predicted"/>
<keyword evidence="1" id="KW-0472">Membrane</keyword>
<reference evidence="2 3" key="2">
    <citation type="submission" date="2013-02" db="EMBL/GenBank/DDBJ databases">
        <title>The Genome Sequence of Plasmodium falciparum NF135/5.C10.</title>
        <authorList>
            <consortium name="The Broad Institute Genome Sequencing Platform"/>
            <consortium name="The Broad Institute Genome Sequencing Center for Infectious Disease"/>
            <person name="Neafsey D."/>
            <person name="Cheeseman I."/>
            <person name="Volkman S."/>
            <person name="Adams J."/>
            <person name="Walker B."/>
            <person name="Young S.K."/>
            <person name="Zeng Q."/>
            <person name="Gargeya S."/>
            <person name="Fitzgerald M."/>
            <person name="Haas B."/>
            <person name="Abouelleil A."/>
            <person name="Alvarado L."/>
            <person name="Arachchi H.M."/>
            <person name="Berlin A.M."/>
            <person name="Chapman S.B."/>
            <person name="Dewar J."/>
            <person name="Goldberg J."/>
            <person name="Griggs A."/>
            <person name="Gujja S."/>
            <person name="Hansen M."/>
            <person name="Howarth C."/>
            <person name="Imamovic A."/>
            <person name="Larimer J."/>
            <person name="McCowan C."/>
            <person name="Murphy C."/>
            <person name="Neiman D."/>
            <person name="Pearson M."/>
            <person name="Priest M."/>
            <person name="Roberts A."/>
            <person name="Saif S."/>
            <person name="Shea T."/>
            <person name="Sisk P."/>
            <person name="Sykes S."/>
            <person name="Wortman J."/>
            <person name="Nusbaum C."/>
            <person name="Birren B."/>
        </authorList>
    </citation>
    <scope>NUCLEOTIDE SEQUENCE [LARGE SCALE GENOMIC DNA]</scope>
    <source>
        <strain evidence="2 3">NF135/5.C10</strain>
    </source>
</reference>
<evidence type="ECO:0000313" key="3">
    <source>
        <dbReference type="Proteomes" id="UP000019114"/>
    </source>
</evidence>
<accession>W4IAN2</accession>